<sequence>MSQRLLICLALYNDYDIFTRDISQAYTQSKSRLARNFYVRPPIELNLPNNLLLKVLLPLYGVPEAGTHWFRTYHNHHTENLNLKQSSYDQCLLFNSQAIVGLQTDDTLIACNQIFKSKESEELKKANFAAKDLKQLTNENLITFNGAHISKLKSSIYVSQKDQIKKMSIIKDVNQSEYVSQRARGAYVSSVCQPQVAFCLSHAAQITHPTLPDVKILNKCLQWQIENSSKGLNFVKLEGKLRLIVFTDSSFANNPDYTSQIGYLIVLADDSDNCNIIHWSSVKCKRITKSVIASELYAMSHGFDVACVLKHSLDKILEHDISIVICIDSLSLYECLVKLGTTHEKRLMIDISAIRQAYERREIAEIIWITGESNPADAMTKSRANDALNQIIDTNKLNLRAAAWVEREDNVEL</sequence>
<dbReference type="GO" id="GO:0003676">
    <property type="term" value="F:nucleic acid binding"/>
    <property type="evidence" value="ECO:0007669"/>
    <property type="project" value="InterPro"/>
</dbReference>
<dbReference type="STRING" id="52586.A0A0B1P246"/>
<comment type="caution">
    <text evidence="2">The sequence shown here is derived from an EMBL/GenBank/DDBJ whole genome shotgun (WGS) entry which is preliminary data.</text>
</comment>
<accession>A0A0B1P246</accession>
<evidence type="ECO:0000259" key="1">
    <source>
        <dbReference type="Pfam" id="PF07727"/>
    </source>
</evidence>
<evidence type="ECO:0000313" key="3">
    <source>
        <dbReference type="Proteomes" id="UP000030854"/>
    </source>
</evidence>
<name>A0A0B1P246_UNCNE</name>
<dbReference type="InterPro" id="IPR013103">
    <property type="entry name" value="RVT_2"/>
</dbReference>
<gene>
    <name evidence="2" type="ORF">EV44_g3085</name>
</gene>
<proteinExistence type="predicted"/>
<dbReference type="AlphaFoldDB" id="A0A0B1P246"/>
<dbReference type="EMBL" id="JNVN01002940">
    <property type="protein sequence ID" value="KHJ31390.1"/>
    <property type="molecule type" value="Genomic_DNA"/>
</dbReference>
<dbReference type="HOGENOM" id="CLU_002055_1_1_1"/>
<evidence type="ECO:0000313" key="2">
    <source>
        <dbReference type="EMBL" id="KHJ31390.1"/>
    </source>
</evidence>
<keyword evidence="3" id="KW-1185">Reference proteome</keyword>
<dbReference type="InterPro" id="IPR036397">
    <property type="entry name" value="RNaseH_sf"/>
</dbReference>
<organism evidence="2 3">
    <name type="scientific">Uncinula necator</name>
    <name type="common">Grape powdery mildew</name>
    <dbReference type="NCBI Taxonomy" id="52586"/>
    <lineage>
        <taxon>Eukaryota</taxon>
        <taxon>Fungi</taxon>
        <taxon>Dikarya</taxon>
        <taxon>Ascomycota</taxon>
        <taxon>Pezizomycotina</taxon>
        <taxon>Leotiomycetes</taxon>
        <taxon>Erysiphales</taxon>
        <taxon>Erysiphaceae</taxon>
        <taxon>Erysiphe</taxon>
    </lineage>
</organism>
<protein>
    <recommendedName>
        <fullName evidence="1">Reverse transcriptase Ty1/copia-type domain-containing protein</fullName>
    </recommendedName>
</protein>
<dbReference type="Proteomes" id="UP000030854">
    <property type="component" value="Unassembled WGS sequence"/>
</dbReference>
<dbReference type="Pfam" id="PF07727">
    <property type="entry name" value="RVT_2"/>
    <property type="match status" value="1"/>
</dbReference>
<reference evidence="2 3" key="1">
    <citation type="journal article" date="2014" name="BMC Genomics">
        <title>Adaptive genomic structural variation in the grape powdery mildew pathogen, Erysiphe necator.</title>
        <authorList>
            <person name="Jones L."/>
            <person name="Riaz S."/>
            <person name="Morales-Cruz A."/>
            <person name="Amrine K.C."/>
            <person name="McGuire B."/>
            <person name="Gubler W.D."/>
            <person name="Walker M.A."/>
            <person name="Cantu D."/>
        </authorList>
    </citation>
    <scope>NUCLEOTIDE SEQUENCE [LARGE SCALE GENOMIC DNA]</scope>
    <source>
        <strain evidence="3">c</strain>
    </source>
</reference>
<dbReference type="CDD" id="cd09272">
    <property type="entry name" value="RNase_HI_RT_Ty1"/>
    <property type="match status" value="1"/>
</dbReference>
<dbReference type="Gene3D" id="3.30.420.10">
    <property type="entry name" value="Ribonuclease H-like superfamily/Ribonuclease H"/>
    <property type="match status" value="1"/>
</dbReference>
<feature type="domain" description="Reverse transcriptase Ty1/copia-type" evidence="1">
    <location>
        <begin position="3"/>
        <end position="174"/>
    </location>
</feature>